<evidence type="ECO:0000313" key="4">
    <source>
        <dbReference type="Proteomes" id="UP001448858"/>
    </source>
</evidence>
<sequence>MTASHEGLPAVPAGLVLADPQVTADLRTFVIRARAADDGAVRLQAVGSVLAAYVCVLRPRALGEDIPTVLGMRTMPLAQPAQLDTVVSLASIADRLARMDGADTVLPVPPMTVTESWTGVGAPRSGWERGADVPFKLLEQAAHRGIREVAALVPASSGAPVVSTARGAVWGQRLPDTEAAIPAGAAFAALTLGFLPTSDDSESGASAATFRCGRWTRVSMPRGHVLVRSASVLGF</sequence>
<dbReference type="InterPro" id="IPR058323">
    <property type="entry name" value="DUF8010"/>
</dbReference>
<dbReference type="Proteomes" id="UP001448858">
    <property type="component" value="Chromosome"/>
</dbReference>
<protein>
    <submittedName>
        <fullName evidence="3">Uncharacterized protein</fullName>
    </submittedName>
</protein>
<keyword evidence="4" id="KW-1185">Reference proteome</keyword>
<dbReference type="EMBL" id="CP151657">
    <property type="protein sequence ID" value="WZP16782.1"/>
    <property type="molecule type" value="Genomic_DNA"/>
</dbReference>
<organism evidence="3 4">
    <name type="scientific">Arthrobacter citreus</name>
    <dbReference type="NCBI Taxonomy" id="1670"/>
    <lineage>
        <taxon>Bacteria</taxon>
        <taxon>Bacillati</taxon>
        <taxon>Actinomycetota</taxon>
        <taxon>Actinomycetes</taxon>
        <taxon>Micrococcales</taxon>
        <taxon>Micrococcaceae</taxon>
        <taxon>Arthrobacter</taxon>
    </lineage>
</organism>
<evidence type="ECO:0000259" key="2">
    <source>
        <dbReference type="Pfam" id="PF26572"/>
    </source>
</evidence>
<feature type="domain" description="DUF8185" evidence="2">
    <location>
        <begin position="123"/>
        <end position="231"/>
    </location>
</feature>
<dbReference type="RefSeq" id="WP_342024384.1">
    <property type="nucleotide sequence ID" value="NZ_CP151657.1"/>
</dbReference>
<dbReference type="Pfam" id="PF26035">
    <property type="entry name" value="DUF8010"/>
    <property type="match status" value="1"/>
</dbReference>
<name>A0ABZ2ZY40_9MICC</name>
<dbReference type="Pfam" id="PF26572">
    <property type="entry name" value="DUF8185"/>
    <property type="match status" value="1"/>
</dbReference>
<dbReference type="InterPro" id="IPR058498">
    <property type="entry name" value="DUF8185"/>
</dbReference>
<evidence type="ECO:0000259" key="1">
    <source>
        <dbReference type="Pfam" id="PF26035"/>
    </source>
</evidence>
<gene>
    <name evidence="3" type="ORF">AAE021_04175</name>
</gene>
<feature type="domain" description="DUF8010" evidence="1">
    <location>
        <begin position="14"/>
        <end position="115"/>
    </location>
</feature>
<evidence type="ECO:0000313" key="3">
    <source>
        <dbReference type="EMBL" id="WZP16782.1"/>
    </source>
</evidence>
<reference evidence="3 4" key="1">
    <citation type="submission" date="2024-04" db="EMBL/GenBank/DDBJ databases">
        <title>Arthrobacter sp. from Plains bison fecal sample.</title>
        <authorList>
            <person name="Ruzzini A."/>
        </authorList>
    </citation>
    <scope>NUCLEOTIDE SEQUENCE [LARGE SCALE GENOMIC DNA]</scope>
    <source>
        <strain evidence="3 4">EINP1</strain>
    </source>
</reference>
<proteinExistence type="predicted"/>
<accession>A0ABZ2ZY40</accession>